<feature type="compositionally biased region" description="Basic and acidic residues" evidence="1">
    <location>
        <begin position="84"/>
        <end position="93"/>
    </location>
</feature>
<evidence type="ECO:0000256" key="1">
    <source>
        <dbReference type="SAM" id="MobiDB-lite"/>
    </source>
</evidence>
<protein>
    <submittedName>
        <fullName evidence="2">Uncharacterized protein</fullName>
    </submittedName>
</protein>
<dbReference type="EMBL" id="CM003375">
    <property type="protein sequence ID" value="KOM43098.1"/>
    <property type="molecule type" value="Genomic_DNA"/>
</dbReference>
<organism evidence="2 3">
    <name type="scientific">Phaseolus angularis</name>
    <name type="common">Azuki bean</name>
    <name type="synonym">Vigna angularis</name>
    <dbReference type="NCBI Taxonomy" id="3914"/>
    <lineage>
        <taxon>Eukaryota</taxon>
        <taxon>Viridiplantae</taxon>
        <taxon>Streptophyta</taxon>
        <taxon>Embryophyta</taxon>
        <taxon>Tracheophyta</taxon>
        <taxon>Spermatophyta</taxon>
        <taxon>Magnoliopsida</taxon>
        <taxon>eudicotyledons</taxon>
        <taxon>Gunneridae</taxon>
        <taxon>Pentapetalae</taxon>
        <taxon>rosids</taxon>
        <taxon>fabids</taxon>
        <taxon>Fabales</taxon>
        <taxon>Fabaceae</taxon>
        <taxon>Papilionoideae</taxon>
        <taxon>50 kb inversion clade</taxon>
        <taxon>NPAAA clade</taxon>
        <taxon>indigoferoid/millettioid clade</taxon>
        <taxon>Phaseoleae</taxon>
        <taxon>Vigna</taxon>
    </lineage>
</organism>
<feature type="compositionally biased region" description="Basic and acidic residues" evidence="1">
    <location>
        <begin position="12"/>
        <end position="25"/>
    </location>
</feature>
<sequence>MSQSSVQGSVKPKSESLQLKEEFEQKFQQRDKEISELKDMIGQLLINQNKAIQEVKSIKASKGAKKGGACGMGNAPAFFTQEKTNPRDLADLE</sequence>
<feature type="region of interest" description="Disordered" evidence="1">
    <location>
        <begin position="63"/>
        <end position="93"/>
    </location>
</feature>
<feature type="region of interest" description="Disordered" evidence="1">
    <location>
        <begin position="1"/>
        <end position="25"/>
    </location>
</feature>
<accession>A0A0L9UK14</accession>
<reference evidence="3" key="1">
    <citation type="journal article" date="2015" name="Proc. Natl. Acad. Sci. U.S.A.">
        <title>Genome sequencing of adzuki bean (Vigna angularis) provides insight into high starch and low fat accumulation and domestication.</title>
        <authorList>
            <person name="Yang K."/>
            <person name="Tian Z."/>
            <person name="Chen C."/>
            <person name="Luo L."/>
            <person name="Zhao B."/>
            <person name="Wang Z."/>
            <person name="Yu L."/>
            <person name="Li Y."/>
            <person name="Sun Y."/>
            <person name="Li W."/>
            <person name="Chen Y."/>
            <person name="Li Y."/>
            <person name="Zhang Y."/>
            <person name="Ai D."/>
            <person name="Zhao J."/>
            <person name="Shang C."/>
            <person name="Ma Y."/>
            <person name="Wu B."/>
            <person name="Wang M."/>
            <person name="Gao L."/>
            <person name="Sun D."/>
            <person name="Zhang P."/>
            <person name="Guo F."/>
            <person name="Wang W."/>
            <person name="Li Y."/>
            <person name="Wang J."/>
            <person name="Varshney R.K."/>
            <person name="Wang J."/>
            <person name="Ling H.Q."/>
            <person name="Wan P."/>
        </authorList>
    </citation>
    <scope>NUCLEOTIDE SEQUENCE</scope>
    <source>
        <strain evidence="3">cv. Jingnong 6</strain>
    </source>
</reference>
<evidence type="ECO:0000313" key="3">
    <source>
        <dbReference type="Proteomes" id="UP000053144"/>
    </source>
</evidence>
<proteinExistence type="predicted"/>
<evidence type="ECO:0000313" key="2">
    <source>
        <dbReference type="EMBL" id="KOM43098.1"/>
    </source>
</evidence>
<gene>
    <name evidence="2" type="ORF">LR48_Vigan05g070200</name>
</gene>
<name>A0A0L9UK14_PHAAN</name>
<dbReference type="AlphaFoldDB" id="A0A0L9UK14"/>
<dbReference type="Gramene" id="KOM43098">
    <property type="protein sequence ID" value="KOM43098"/>
    <property type="gene ID" value="LR48_Vigan05g070200"/>
</dbReference>
<dbReference type="Proteomes" id="UP000053144">
    <property type="component" value="Chromosome 5"/>
</dbReference>